<evidence type="ECO:0000256" key="4">
    <source>
        <dbReference type="ARBA" id="ARBA00022475"/>
    </source>
</evidence>
<feature type="domain" description="Type II secretion system protein GspF" evidence="11">
    <location>
        <begin position="271"/>
        <end position="393"/>
    </location>
</feature>
<reference evidence="12 13" key="1">
    <citation type="submission" date="2016-10" db="EMBL/GenBank/DDBJ databases">
        <authorList>
            <person name="de Groot N.N."/>
        </authorList>
    </citation>
    <scope>NUCLEOTIDE SEQUENCE [LARGE SCALE GENOMIC DNA]</scope>
    <source>
        <strain evidence="12 13">CGMCC 1.5012</strain>
    </source>
</reference>
<gene>
    <name evidence="12" type="ORF">SAMN05192585_10347</name>
</gene>
<feature type="transmembrane region" description="Helical" evidence="10">
    <location>
        <begin position="168"/>
        <end position="190"/>
    </location>
</feature>
<keyword evidence="6 9" id="KW-0812">Transmembrane</keyword>
<dbReference type="Pfam" id="PF00482">
    <property type="entry name" value="T2SSF"/>
    <property type="match status" value="2"/>
</dbReference>
<name>A0A1G9V440_9FIRM</name>
<comment type="subcellular location">
    <subcellularLocation>
        <location evidence="1">Cell inner membrane</location>
        <topology evidence="1">Multi-pass membrane protein</topology>
    </subcellularLocation>
    <subcellularLocation>
        <location evidence="9">Cell membrane</location>
        <topology evidence="9">Multi-pass membrane protein</topology>
    </subcellularLocation>
</comment>
<feature type="domain" description="Type II secretion system protein GspF" evidence="11">
    <location>
        <begin position="69"/>
        <end position="191"/>
    </location>
</feature>
<keyword evidence="5" id="KW-0997">Cell inner membrane</keyword>
<evidence type="ECO:0000256" key="3">
    <source>
        <dbReference type="ARBA" id="ARBA00022448"/>
    </source>
</evidence>
<evidence type="ECO:0000256" key="5">
    <source>
        <dbReference type="ARBA" id="ARBA00022519"/>
    </source>
</evidence>
<dbReference type="FunFam" id="1.20.81.30:FF:000001">
    <property type="entry name" value="Type II secretion system protein F"/>
    <property type="match status" value="2"/>
</dbReference>
<comment type="similarity">
    <text evidence="2 9">Belongs to the GSP F family.</text>
</comment>
<evidence type="ECO:0000256" key="1">
    <source>
        <dbReference type="ARBA" id="ARBA00004429"/>
    </source>
</evidence>
<keyword evidence="3 9" id="KW-0813">Transport</keyword>
<dbReference type="Proteomes" id="UP000199182">
    <property type="component" value="Unassembled WGS sequence"/>
</dbReference>
<protein>
    <submittedName>
        <fullName evidence="12">Type II secretion system protein F (GspF)</fullName>
    </submittedName>
</protein>
<evidence type="ECO:0000313" key="13">
    <source>
        <dbReference type="Proteomes" id="UP000199182"/>
    </source>
</evidence>
<organism evidence="12 13">
    <name type="scientific">Acetanaerobacterium elongatum</name>
    <dbReference type="NCBI Taxonomy" id="258515"/>
    <lineage>
        <taxon>Bacteria</taxon>
        <taxon>Bacillati</taxon>
        <taxon>Bacillota</taxon>
        <taxon>Clostridia</taxon>
        <taxon>Eubacteriales</taxon>
        <taxon>Oscillospiraceae</taxon>
        <taxon>Acetanaerobacterium</taxon>
    </lineage>
</organism>
<dbReference type="PROSITE" id="PS00874">
    <property type="entry name" value="T2SP_F"/>
    <property type="match status" value="1"/>
</dbReference>
<evidence type="ECO:0000256" key="7">
    <source>
        <dbReference type="ARBA" id="ARBA00022989"/>
    </source>
</evidence>
<evidence type="ECO:0000256" key="10">
    <source>
        <dbReference type="SAM" id="Phobius"/>
    </source>
</evidence>
<keyword evidence="4" id="KW-1003">Cell membrane</keyword>
<dbReference type="STRING" id="258515.SAMN05192585_10347"/>
<keyword evidence="7 10" id="KW-1133">Transmembrane helix</keyword>
<evidence type="ECO:0000259" key="11">
    <source>
        <dbReference type="Pfam" id="PF00482"/>
    </source>
</evidence>
<dbReference type="PRINTS" id="PR00812">
    <property type="entry name" value="BCTERIALGSPF"/>
</dbReference>
<feature type="transmembrane region" description="Helical" evidence="10">
    <location>
        <begin position="222"/>
        <end position="240"/>
    </location>
</feature>
<dbReference type="GO" id="GO:0005886">
    <property type="term" value="C:plasma membrane"/>
    <property type="evidence" value="ECO:0007669"/>
    <property type="project" value="UniProtKB-SubCell"/>
</dbReference>
<dbReference type="PANTHER" id="PTHR30012">
    <property type="entry name" value="GENERAL SECRETION PATHWAY PROTEIN"/>
    <property type="match status" value="1"/>
</dbReference>
<sequence>MPTYKYEAQAAGGGLIHGFAEADNPNDLFSKLRQRGEYCVTYSEAKVSKAIATDAKASGKLSTRELALFCRQFSTMLNAGLTVIKCLDTLYRQAVKKKTKLAVMGVYEGVQKGLTLSTAMKLQKNFPSMLVNMVESGEMSGSLDTIMSRMAEHFEKEHRLHSKVINALIYPIILIIVGIGAILVLLGFVIPQFFTMFESMGAELPGITKFLLAVSTFVRDRWYLIILFIGLIIGLFYAVCHTKSGRVALASFVLHVPIFGKLKKTIITARFSRSLATLFASGMSLISALEISTRVVNNAKLDEYMVDVIEKVRKGSTLSSVIEQVNIFPPMFSSMVSIGEESGALDDILYKTAAFYDDEADAAISIMVASIEPIMIVVLGLFVGFIILSVIMPMMSIYQNIAAA</sequence>
<dbReference type="InterPro" id="IPR001992">
    <property type="entry name" value="T2SS_GspF/T4SS_PilC_CS"/>
</dbReference>
<dbReference type="InterPro" id="IPR018076">
    <property type="entry name" value="T2SS_GspF_dom"/>
</dbReference>
<dbReference type="RefSeq" id="WP_162840281.1">
    <property type="nucleotide sequence ID" value="NZ_FNID01000003.1"/>
</dbReference>
<keyword evidence="13" id="KW-1185">Reference proteome</keyword>
<dbReference type="PANTHER" id="PTHR30012:SF0">
    <property type="entry name" value="TYPE II SECRETION SYSTEM PROTEIN F-RELATED"/>
    <property type="match status" value="1"/>
</dbReference>
<evidence type="ECO:0000256" key="9">
    <source>
        <dbReference type="RuleBase" id="RU003923"/>
    </source>
</evidence>
<evidence type="ECO:0000256" key="8">
    <source>
        <dbReference type="ARBA" id="ARBA00023136"/>
    </source>
</evidence>
<dbReference type="InterPro" id="IPR003004">
    <property type="entry name" value="GspF/PilC"/>
</dbReference>
<dbReference type="EMBL" id="FNID01000003">
    <property type="protein sequence ID" value="SDM66928.1"/>
    <property type="molecule type" value="Genomic_DNA"/>
</dbReference>
<dbReference type="GO" id="GO:0009306">
    <property type="term" value="P:protein secretion"/>
    <property type="evidence" value="ECO:0007669"/>
    <property type="project" value="InterPro"/>
</dbReference>
<evidence type="ECO:0000313" key="12">
    <source>
        <dbReference type="EMBL" id="SDM66928.1"/>
    </source>
</evidence>
<evidence type="ECO:0000256" key="2">
    <source>
        <dbReference type="ARBA" id="ARBA00005745"/>
    </source>
</evidence>
<proteinExistence type="inferred from homology"/>
<evidence type="ECO:0000256" key="6">
    <source>
        <dbReference type="ARBA" id="ARBA00022692"/>
    </source>
</evidence>
<dbReference type="AlphaFoldDB" id="A0A1G9V440"/>
<dbReference type="InterPro" id="IPR042094">
    <property type="entry name" value="T2SS_GspF_sf"/>
</dbReference>
<dbReference type="Gene3D" id="1.20.81.30">
    <property type="entry name" value="Type II secretion system (T2SS), domain F"/>
    <property type="match status" value="2"/>
</dbReference>
<keyword evidence="8 10" id="KW-0472">Membrane</keyword>
<feature type="transmembrane region" description="Helical" evidence="10">
    <location>
        <begin position="374"/>
        <end position="398"/>
    </location>
</feature>
<accession>A0A1G9V440</accession>